<evidence type="ECO:0000313" key="3">
    <source>
        <dbReference type="Proteomes" id="UP000597762"/>
    </source>
</evidence>
<accession>A0A812BHF0</accession>
<organism evidence="2 3">
    <name type="scientific">Acanthosepion pharaonis</name>
    <name type="common">Pharaoh cuttlefish</name>
    <name type="synonym">Sepia pharaonis</name>
    <dbReference type="NCBI Taxonomy" id="158019"/>
    <lineage>
        <taxon>Eukaryota</taxon>
        <taxon>Metazoa</taxon>
        <taxon>Spiralia</taxon>
        <taxon>Lophotrochozoa</taxon>
        <taxon>Mollusca</taxon>
        <taxon>Cephalopoda</taxon>
        <taxon>Coleoidea</taxon>
        <taxon>Decapodiformes</taxon>
        <taxon>Sepiida</taxon>
        <taxon>Sepiina</taxon>
        <taxon>Sepiidae</taxon>
        <taxon>Acanthosepion</taxon>
    </lineage>
</organism>
<gene>
    <name evidence="2" type="ORF">SPHA_17422</name>
</gene>
<dbReference type="PANTHER" id="PTHR45786">
    <property type="entry name" value="DNA BINDING PROTEIN-LIKE"/>
    <property type="match status" value="1"/>
</dbReference>
<dbReference type="EMBL" id="CAHIKZ030000621">
    <property type="protein sequence ID" value="CAE1229740.1"/>
    <property type="molecule type" value="Genomic_DNA"/>
</dbReference>
<comment type="caution">
    <text evidence="2">The sequence shown here is derived from an EMBL/GenBank/DDBJ whole genome shotgun (WGS) entry which is preliminary data.</text>
</comment>
<dbReference type="PANTHER" id="PTHR45786:SF74">
    <property type="entry name" value="ATP-DEPENDENT DNA HELICASE"/>
    <property type="match status" value="1"/>
</dbReference>
<dbReference type="OrthoDB" id="6153892at2759"/>
<protein>
    <submittedName>
        <fullName evidence="2">Uncharacterized protein</fullName>
    </submittedName>
</protein>
<name>A0A812BHF0_ACAPH</name>
<dbReference type="Proteomes" id="UP000597762">
    <property type="component" value="Unassembled WGS sequence"/>
</dbReference>
<proteinExistence type="predicted"/>
<reference evidence="2" key="1">
    <citation type="submission" date="2021-01" db="EMBL/GenBank/DDBJ databases">
        <authorList>
            <person name="Li R."/>
            <person name="Bekaert M."/>
        </authorList>
    </citation>
    <scope>NUCLEOTIDE SEQUENCE</scope>
    <source>
        <strain evidence="2">Farmed</strain>
    </source>
</reference>
<evidence type="ECO:0000313" key="2">
    <source>
        <dbReference type="EMBL" id="CAE1229740.1"/>
    </source>
</evidence>
<evidence type="ECO:0000256" key="1">
    <source>
        <dbReference type="SAM" id="MobiDB-lite"/>
    </source>
</evidence>
<dbReference type="AlphaFoldDB" id="A0A812BHF0"/>
<feature type="region of interest" description="Disordered" evidence="1">
    <location>
        <begin position="17"/>
        <end position="60"/>
    </location>
</feature>
<keyword evidence="3" id="KW-1185">Reference proteome</keyword>
<sequence length="609" mass="68089">MPPKRRKFLGRLTEAASAARAARASETPEQTSLRLSRMAPSSAARLSTESAAARTERLTSAASTMSARRIRLAFEERLLQNSQDAVRVARLRVSLSPAQKTLRRLRVANAKACARGLESPEKTTSRHLRNIRATAASRASNTLSTASDRALDSSAQTTVRRVRNARSTASARALESSAQITVRRVRNAHSTASAREAENPDVRRQRLENISQLRDSLNGVTSPSASFWSNAAYNYDCTINYSARRDVQIGAMDKVCTFCNAKKWADEQPGLCCSGDKIKLPSLDEPPQPLRDLLLGTTSESTHFLEAIRKYNSCFQMTSFGAKGEPPQFLQIYFLADYNEQVDARLGILPSDISIGPRRDILFHLQDMLHKTNSYIRSLKFALQNNSSPSFGVVIDAERRPHGEHERRFNAPACNEVAAVIHGEEHNSRDIVIRYRGCGLRRISETQRSYDCLQYPHFFFHTEAMCTTSKSQYTRQVAIPCLPQRRPPVGLTTPTCLCGPTCAKGYPRKFITQTQTATDGYPLYRRRSSADGGRTVTVKGNTLDNRSVLPYCPLLSKTFGAHINVEYCHSVKSIKYICKYVYKGSGAAIFGIRRDNCYLSSREDFWQIF</sequence>